<organism evidence="1 2">
    <name type="scientific">Helianthus annuus</name>
    <name type="common">Common sunflower</name>
    <dbReference type="NCBI Taxonomy" id="4232"/>
    <lineage>
        <taxon>Eukaryota</taxon>
        <taxon>Viridiplantae</taxon>
        <taxon>Streptophyta</taxon>
        <taxon>Embryophyta</taxon>
        <taxon>Tracheophyta</taxon>
        <taxon>Spermatophyta</taxon>
        <taxon>Magnoliopsida</taxon>
        <taxon>eudicotyledons</taxon>
        <taxon>Gunneridae</taxon>
        <taxon>Pentapetalae</taxon>
        <taxon>asterids</taxon>
        <taxon>campanulids</taxon>
        <taxon>Asterales</taxon>
        <taxon>Asteraceae</taxon>
        <taxon>Asteroideae</taxon>
        <taxon>Heliantheae alliance</taxon>
        <taxon>Heliantheae</taxon>
        <taxon>Helianthus</taxon>
    </lineage>
</organism>
<accession>A0A9K3J6S5</accession>
<reference evidence="1" key="2">
    <citation type="submission" date="2020-06" db="EMBL/GenBank/DDBJ databases">
        <title>Helianthus annuus Genome sequencing and assembly Release 2.</title>
        <authorList>
            <person name="Gouzy J."/>
            <person name="Langlade N."/>
            <person name="Munos S."/>
        </authorList>
    </citation>
    <scope>NUCLEOTIDE SEQUENCE</scope>
    <source>
        <tissue evidence="1">Leaves</tissue>
    </source>
</reference>
<dbReference type="AlphaFoldDB" id="A0A9K3J6S5"/>
<gene>
    <name evidence="1" type="ORF">HanXRQr2_Chr04g0162091</name>
</gene>
<proteinExistence type="predicted"/>
<name>A0A9K3J6S5_HELAN</name>
<comment type="caution">
    <text evidence="1">The sequence shown here is derived from an EMBL/GenBank/DDBJ whole genome shotgun (WGS) entry which is preliminary data.</text>
</comment>
<protein>
    <submittedName>
        <fullName evidence="1">Uncharacterized protein</fullName>
    </submittedName>
</protein>
<sequence>MVREREDWERYRKRILRRVDDFEKSKTAFDKEKAKFEADRKSEEWGRESLKGKLRAAEELLAKEKA</sequence>
<evidence type="ECO:0000313" key="2">
    <source>
        <dbReference type="Proteomes" id="UP000215914"/>
    </source>
</evidence>
<reference evidence="1" key="1">
    <citation type="journal article" date="2017" name="Nature">
        <title>The sunflower genome provides insights into oil metabolism, flowering and Asterid evolution.</title>
        <authorList>
            <person name="Badouin H."/>
            <person name="Gouzy J."/>
            <person name="Grassa C.J."/>
            <person name="Murat F."/>
            <person name="Staton S.E."/>
            <person name="Cottret L."/>
            <person name="Lelandais-Briere C."/>
            <person name="Owens G.L."/>
            <person name="Carrere S."/>
            <person name="Mayjonade B."/>
            <person name="Legrand L."/>
            <person name="Gill N."/>
            <person name="Kane N.C."/>
            <person name="Bowers J.E."/>
            <person name="Hubner S."/>
            <person name="Bellec A."/>
            <person name="Berard A."/>
            <person name="Berges H."/>
            <person name="Blanchet N."/>
            <person name="Boniface M.C."/>
            <person name="Brunel D."/>
            <person name="Catrice O."/>
            <person name="Chaidir N."/>
            <person name="Claudel C."/>
            <person name="Donnadieu C."/>
            <person name="Faraut T."/>
            <person name="Fievet G."/>
            <person name="Helmstetter N."/>
            <person name="King M."/>
            <person name="Knapp S.J."/>
            <person name="Lai Z."/>
            <person name="Le Paslier M.C."/>
            <person name="Lippi Y."/>
            <person name="Lorenzon L."/>
            <person name="Mandel J.R."/>
            <person name="Marage G."/>
            <person name="Marchand G."/>
            <person name="Marquand E."/>
            <person name="Bret-Mestries E."/>
            <person name="Morien E."/>
            <person name="Nambeesan S."/>
            <person name="Nguyen T."/>
            <person name="Pegot-Espagnet P."/>
            <person name="Pouilly N."/>
            <person name="Raftis F."/>
            <person name="Sallet E."/>
            <person name="Schiex T."/>
            <person name="Thomas J."/>
            <person name="Vandecasteele C."/>
            <person name="Vares D."/>
            <person name="Vear F."/>
            <person name="Vautrin S."/>
            <person name="Crespi M."/>
            <person name="Mangin B."/>
            <person name="Burke J.M."/>
            <person name="Salse J."/>
            <person name="Munos S."/>
            <person name="Vincourt P."/>
            <person name="Rieseberg L.H."/>
            <person name="Langlade N.B."/>
        </authorList>
    </citation>
    <scope>NUCLEOTIDE SEQUENCE</scope>
    <source>
        <tissue evidence="1">Leaves</tissue>
    </source>
</reference>
<keyword evidence="2" id="KW-1185">Reference proteome</keyword>
<dbReference type="Gramene" id="mRNA:HanXRQr2_Chr04g0162091">
    <property type="protein sequence ID" value="CDS:HanXRQr2_Chr04g0162091.1"/>
    <property type="gene ID" value="HanXRQr2_Chr04g0162091"/>
</dbReference>
<dbReference type="Proteomes" id="UP000215914">
    <property type="component" value="Unassembled WGS sequence"/>
</dbReference>
<dbReference type="EMBL" id="MNCJ02000319">
    <property type="protein sequence ID" value="KAF5809833.1"/>
    <property type="molecule type" value="Genomic_DNA"/>
</dbReference>
<evidence type="ECO:0000313" key="1">
    <source>
        <dbReference type="EMBL" id="KAF5809833.1"/>
    </source>
</evidence>